<dbReference type="HOGENOM" id="CLU_2310490_0_0_1"/>
<keyword evidence="1" id="KW-0472">Membrane</keyword>
<reference evidence="2" key="2">
    <citation type="submission" date="2018-04" db="EMBL/GenBank/DDBJ databases">
        <title>OnivRS2 (Oryza nivara Reference Sequence Version 2).</title>
        <authorList>
            <person name="Zhang J."/>
            <person name="Kudrna D."/>
            <person name="Lee S."/>
            <person name="Talag J."/>
            <person name="Rajasekar S."/>
            <person name="Welchert J."/>
            <person name="Hsing Y.-I."/>
            <person name="Wing R.A."/>
        </authorList>
    </citation>
    <scope>NUCLEOTIDE SEQUENCE [LARGE SCALE GENOMIC DNA]</scope>
    <source>
        <strain evidence="2">SL10</strain>
    </source>
</reference>
<sequence>MANHLPREHEQRGEAAVIAIDDGDDGGVQDDDAAVRLALLDAGRALMLCGALASVGSISHNHHGAFVGLLLWLLGVSLLALVPAPPAAARFAAAVLAYFLSPPWW</sequence>
<protein>
    <submittedName>
        <fullName evidence="2">Uncharacterized protein</fullName>
    </submittedName>
</protein>
<dbReference type="OMA" id="HANYLRE"/>
<dbReference type="Gramene" id="ONIVA02G35300.1">
    <property type="protein sequence ID" value="ONIVA02G35300.1"/>
    <property type="gene ID" value="ONIVA02G35300"/>
</dbReference>
<dbReference type="EnsemblPlants" id="ONIVA02G35300.1">
    <property type="protein sequence ID" value="ONIVA02G35300.1"/>
    <property type="gene ID" value="ONIVA02G35300"/>
</dbReference>
<keyword evidence="1" id="KW-0812">Transmembrane</keyword>
<evidence type="ECO:0000313" key="2">
    <source>
        <dbReference type="EnsemblPlants" id="ONIVA02G35300.1"/>
    </source>
</evidence>
<organism evidence="2">
    <name type="scientific">Oryza nivara</name>
    <name type="common">Indian wild rice</name>
    <name type="synonym">Oryza sativa f. spontanea</name>
    <dbReference type="NCBI Taxonomy" id="4536"/>
    <lineage>
        <taxon>Eukaryota</taxon>
        <taxon>Viridiplantae</taxon>
        <taxon>Streptophyta</taxon>
        <taxon>Embryophyta</taxon>
        <taxon>Tracheophyta</taxon>
        <taxon>Spermatophyta</taxon>
        <taxon>Magnoliopsida</taxon>
        <taxon>Liliopsida</taxon>
        <taxon>Poales</taxon>
        <taxon>Poaceae</taxon>
        <taxon>BOP clade</taxon>
        <taxon>Oryzoideae</taxon>
        <taxon>Oryzeae</taxon>
        <taxon>Oryzinae</taxon>
        <taxon>Oryza</taxon>
    </lineage>
</organism>
<name>A0A0E0GD13_ORYNI</name>
<accession>A0A0E0GD13</accession>
<evidence type="ECO:0000256" key="1">
    <source>
        <dbReference type="SAM" id="Phobius"/>
    </source>
</evidence>
<proteinExistence type="predicted"/>
<reference evidence="2" key="1">
    <citation type="submission" date="2015-04" db="UniProtKB">
        <authorList>
            <consortium name="EnsemblPlants"/>
        </authorList>
    </citation>
    <scope>IDENTIFICATION</scope>
    <source>
        <strain evidence="2">SL10</strain>
    </source>
</reference>
<evidence type="ECO:0000313" key="3">
    <source>
        <dbReference type="Proteomes" id="UP000006591"/>
    </source>
</evidence>
<keyword evidence="1" id="KW-1133">Transmembrane helix</keyword>
<keyword evidence="3" id="KW-1185">Reference proteome</keyword>
<dbReference type="AlphaFoldDB" id="A0A0E0GD13"/>
<dbReference type="Proteomes" id="UP000006591">
    <property type="component" value="Chromosome 2"/>
</dbReference>
<feature type="transmembrane region" description="Helical" evidence="1">
    <location>
        <begin position="69"/>
        <end position="100"/>
    </location>
</feature>